<evidence type="ECO:0000259" key="5">
    <source>
        <dbReference type="Pfam" id="PF00149"/>
    </source>
</evidence>
<dbReference type="AlphaFoldDB" id="A0A918MW54"/>
<reference evidence="6" key="1">
    <citation type="journal article" date="2014" name="Int. J. Syst. Evol. Microbiol.">
        <title>Complete genome sequence of Corynebacterium casei LMG S-19264T (=DSM 44701T), isolated from a smear-ripened cheese.</title>
        <authorList>
            <consortium name="US DOE Joint Genome Institute (JGI-PGF)"/>
            <person name="Walter F."/>
            <person name="Albersmeier A."/>
            <person name="Kalinowski J."/>
            <person name="Ruckert C."/>
        </authorList>
    </citation>
    <scope>NUCLEOTIDE SEQUENCE</scope>
    <source>
        <strain evidence="6">KCTC 22164</strain>
    </source>
</reference>
<comment type="caution">
    <text evidence="6">The sequence shown here is derived from an EMBL/GenBank/DDBJ whole genome shotgun (WGS) entry which is preliminary data.</text>
</comment>
<dbReference type="InterPro" id="IPR029052">
    <property type="entry name" value="Metallo-depent_PP-like"/>
</dbReference>
<reference evidence="6" key="2">
    <citation type="submission" date="2020-09" db="EMBL/GenBank/DDBJ databases">
        <authorList>
            <person name="Sun Q."/>
            <person name="Kim S."/>
        </authorList>
    </citation>
    <scope>NUCLEOTIDE SEQUENCE</scope>
    <source>
        <strain evidence="6">KCTC 22164</strain>
    </source>
</reference>
<keyword evidence="3" id="KW-0408">Iron</keyword>
<keyword evidence="2" id="KW-0378">Hydrolase</keyword>
<dbReference type="RefSeq" id="WP_189404236.1">
    <property type="nucleotide sequence ID" value="NZ_BMXP01000002.1"/>
</dbReference>
<keyword evidence="7" id="KW-1185">Reference proteome</keyword>
<proteinExistence type="inferred from homology"/>
<keyword evidence="1" id="KW-0479">Metal-binding</keyword>
<dbReference type="InterPro" id="IPR050884">
    <property type="entry name" value="CNP_phosphodiesterase-III"/>
</dbReference>
<dbReference type="Gene3D" id="3.60.21.10">
    <property type="match status" value="1"/>
</dbReference>
<name>A0A918MW54_9ALTE</name>
<evidence type="ECO:0000256" key="1">
    <source>
        <dbReference type="ARBA" id="ARBA00022723"/>
    </source>
</evidence>
<evidence type="ECO:0000313" key="7">
    <source>
        <dbReference type="Proteomes" id="UP000631300"/>
    </source>
</evidence>
<organism evidence="6 7">
    <name type="scientific">Alteromonas halophila</name>
    <dbReference type="NCBI Taxonomy" id="516698"/>
    <lineage>
        <taxon>Bacteria</taxon>
        <taxon>Pseudomonadati</taxon>
        <taxon>Pseudomonadota</taxon>
        <taxon>Gammaproteobacteria</taxon>
        <taxon>Alteromonadales</taxon>
        <taxon>Alteromonadaceae</taxon>
        <taxon>Alteromonas/Salinimonas group</taxon>
        <taxon>Alteromonas</taxon>
    </lineage>
</organism>
<protein>
    <submittedName>
        <fullName evidence="6">3',5'-cyclic adenosine monophosphate phosphodiesterase CpdA</fullName>
    </submittedName>
</protein>
<sequence>MKLIQISDCHLFDDTEKTGNGDINPYHTLSRVLDDVMQQGCDAVIVTGDISEDDSHASYSHFMLMMEEKLGELPWKMIPGNHDNNDHFEELSQRHLVAGDPWDLEKWCLHGLDSRTSTSQGNVDQKQLAATESALAQYTSKYHLLCLHHHLIDTNSWMEKHNMTNAEDVLDWITDQPQLEHVIHGHIHSPVESDYQGNKIYAAPATCWQYALSEEFALADEAPGYRIIELLDDGTFTTSVRRIS</sequence>
<dbReference type="Proteomes" id="UP000631300">
    <property type="component" value="Unassembled WGS sequence"/>
</dbReference>
<dbReference type="PANTHER" id="PTHR42988">
    <property type="entry name" value="PHOSPHOHYDROLASE"/>
    <property type="match status" value="1"/>
</dbReference>
<evidence type="ECO:0000256" key="2">
    <source>
        <dbReference type="ARBA" id="ARBA00022801"/>
    </source>
</evidence>
<comment type="similarity">
    <text evidence="4">Belongs to the cyclic nucleotide phosphodiesterase class-III family.</text>
</comment>
<gene>
    <name evidence="6" type="primary">cpdA</name>
    <name evidence="6" type="ORF">GCM10007391_11280</name>
</gene>
<evidence type="ECO:0000256" key="4">
    <source>
        <dbReference type="ARBA" id="ARBA00025742"/>
    </source>
</evidence>
<evidence type="ECO:0000256" key="3">
    <source>
        <dbReference type="ARBA" id="ARBA00023004"/>
    </source>
</evidence>
<dbReference type="SUPFAM" id="SSF56300">
    <property type="entry name" value="Metallo-dependent phosphatases"/>
    <property type="match status" value="1"/>
</dbReference>
<accession>A0A918MW54</accession>
<feature type="domain" description="Calcineurin-like phosphoesterase" evidence="5">
    <location>
        <begin position="1"/>
        <end position="190"/>
    </location>
</feature>
<evidence type="ECO:0000313" key="6">
    <source>
        <dbReference type="EMBL" id="GGW80175.1"/>
    </source>
</evidence>
<dbReference type="GO" id="GO:0046872">
    <property type="term" value="F:metal ion binding"/>
    <property type="evidence" value="ECO:0007669"/>
    <property type="project" value="UniProtKB-KW"/>
</dbReference>
<dbReference type="Pfam" id="PF00149">
    <property type="entry name" value="Metallophos"/>
    <property type="match status" value="1"/>
</dbReference>
<dbReference type="GO" id="GO:0016787">
    <property type="term" value="F:hydrolase activity"/>
    <property type="evidence" value="ECO:0007669"/>
    <property type="project" value="UniProtKB-KW"/>
</dbReference>
<dbReference type="InterPro" id="IPR004843">
    <property type="entry name" value="Calcineurin-like_PHP"/>
</dbReference>
<dbReference type="PANTHER" id="PTHR42988:SF2">
    <property type="entry name" value="CYCLIC NUCLEOTIDE PHOSPHODIESTERASE CBUA0032-RELATED"/>
    <property type="match status" value="1"/>
</dbReference>
<dbReference type="EMBL" id="BMXP01000002">
    <property type="protein sequence ID" value="GGW80175.1"/>
    <property type="molecule type" value="Genomic_DNA"/>
</dbReference>